<name>A0A2I0HFA9_PUNGR</name>
<dbReference type="Proteomes" id="UP000233551">
    <property type="component" value="Unassembled WGS sequence"/>
</dbReference>
<keyword evidence="2" id="KW-1185">Reference proteome</keyword>
<sequence>DDKPKPLATGFLSFHGNAASNATAAAALAITAHVYGYNPLRSADGIYLFKF</sequence>
<accession>A0A2I0HFA9</accession>
<dbReference type="EMBL" id="PGOL01037525">
    <property type="protein sequence ID" value="PKI26059.1"/>
    <property type="molecule type" value="Genomic_DNA"/>
</dbReference>
<dbReference type="AlphaFoldDB" id="A0A2I0HFA9"/>
<organism evidence="1 2">
    <name type="scientific">Punica granatum</name>
    <name type="common">Pomegranate</name>
    <dbReference type="NCBI Taxonomy" id="22663"/>
    <lineage>
        <taxon>Eukaryota</taxon>
        <taxon>Viridiplantae</taxon>
        <taxon>Streptophyta</taxon>
        <taxon>Embryophyta</taxon>
        <taxon>Tracheophyta</taxon>
        <taxon>Spermatophyta</taxon>
        <taxon>Magnoliopsida</taxon>
        <taxon>eudicotyledons</taxon>
        <taxon>Gunneridae</taxon>
        <taxon>Pentapetalae</taxon>
        <taxon>rosids</taxon>
        <taxon>malvids</taxon>
        <taxon>Myrtales</taxon>
        <taxon>Lythraceae</taxon>
        <taxon>Punica</taxon>
    </lineage>
</organism>
<evidence type="ECO:0000313" key="1">
    <source>
        <dbReference type="EMBL" id="PKI26059.1"/>
    </source>
</evidence>
<feature type="non-terminal residue" evidence="1">
    <location>
        <position position="1"/>
    </location>
</feature>
<proteinExistence type="predicted"/>
<comment type="caution">
    <text evidence="1">The sequence shown here is derived from an EMBL/GenBank/DDBJ whole genome shotgun (WGS) entry which is preliminary data.</text>
</comment>
<protein>
    <submittedName>
        <fullName evidence="1">Uncharacterized protein</fullName>
    </submittedName>
</protein>
<evidence type="ECO:0000313" key="2">
    <source>
        <dbReference type="Proteomes" id="UP000233551"/>
    </source>
</evidence>
<reference evidence="1 2" key="1">
    <citation type="submission" date="2017-11" db="EMBL/GenBank/DDBJ databases">
        <title>De-novo sequencing of pomegranate (Punica granatum L.) genome.</title>
        <authorList>
            <person name="Akparov Z."/>
            <person name="Amiraslanov A."/>
            <person name="Hajiyeva S."/>
            <person name="Abbasov M."/>
            <person name="Kaur K."/>
            <person name="Hamwieh A."/>
            <person name="Solovyev V."/>
            <person name="Salamov A."/>
            <person name="Braich B."/>
            <person name="Kosarev P."/>
            <person name="Mahmoud A."/>
            <person name="Hajiyev E."/>
            <person name="Babayeva S."/>
            <person name="Izzatullayeva V."/>
            <person name="Mammadov A."/>
            <person name="Mammadov A."/>
            <person name="Sharifova S."/>
            <person name="Ojaghi J."/>
            <person name="Eynullazada K."/>
            <person name="Bayramov B."/>
            <person name="Abdulazimova A."/>
            <person name="Shahmuradov I."/>
        </authorList>
    </citation>
    <scope>NUCLEOTIDE SEQUENCE [LARGE SCALE GENOMIC DNA]</scope>
    <source>
        <strain evidence="2">cv. AG2017</strain>
        <tissue evidence="1">Leaf</tissue>
    </source>
</reference>
<gene>
    <name evidence="1" type="ORF">CRG98_049252</name>
</gene>